<feature type="compositionally biased region" description="Polar residues" evidence="1">
    <location>
        <begin position="644"/>
        <end position="664"/>
    </location>
</feature>
<feature type="compositionally biased region" description="Low complexity" evidence="1">
    <location>
        <begin position="280"/>
        <end position="295"/>
    </location>
</feature>
<feature type="region of interest" description="Disordered" evidence="1">
    <location>
        <begin position="277"/>
        <end position="429"/>
    </location>
</feature>
<dbReference type="EMBL" id="HBKQ01004901">
    <property type="protein sequence ID" value="CAE2207856.1"/>
    <property type="molecule type" value="Transcribed_RNA"/>
</dbReference>
<accession>A0A7S4HSL4</accession>
<gene>
    <name evidence="2" type="ORF">OAUR00152_LOCUS3382</name>
</gene>
<feature type="compositionally biased region" description="Polar residues" evidence="1">
    <location>
        <begin position="733"/>
        <end position="754"/>
    </location>
</feature>
<reference evidence="2" key="1">
    <citation type="submission" date="2021-01" db="EMBL/GenBank/DDBJ databases">
        <authorList>
            <person name="Corre E."/>
            <person name="Pelletier E."/>
            <person name="Niang G."/>
            <person name="Scheremetjew M."/>
            <person name="Finn R."/>
            <person name="Kale V."/>
            <person name="Holt S."/>
            <person name="Cochrane G."/>
            <person name="Meng A."/>
            <person name="Brown T."/>
            <person name="Cohen L."/>
        </authorList>
    </citation>
    <scope>NUCLEOTIDE SEQUENCE</scope>
    <source>
        <strain evidence="2">Isolate 1302-5</strain>
    </source>
</reference>
<feature type="region of interest" description="Disordered" evidence="1">
    <location>
        <begin position="454"/>
        <end position="570"/>
    </location>
</feature>
<feature type="region of interest" description="Disordered" evidence="1">
    <location>
        <begin position="642"/>
        <end position="713"/>
    </location>
</feature>
<feature type="region of interest" description="Disordered" evidence="1">
    <location>
        <begin position="123"/>
        <end position="173"/>
    </location>
</feature>
<feature type="region of interest" description="Disordered" evidence="1">
    <location>
        <begin position="598"/>
        <end position="618"/>
    </location>
</feature>
<feature type="region of interest" description="Disordered" evidence="1">
    <location>
        <begin position="41"/>
        <end position="99"/>
    </location>
</feature>
<feature type="compositionally biased region" description="Basic and acidic residues" evidence="1">
    <location>
        <begin position="358"/>
        <end position="370"/>
    </location>
</feature>
<organism evidence="2">
    <name type="scientific">Odontella aurita</name>
    <dbReference type="NCBI Taxonomy" id="265563"/>
    <lineage>
        <taxon>Eukaryota</taxon>
        <taxon>Sar</taxon>
        <taxon>Stramenopiles</taxon>
        <taxon>Ochrophyta</taxon>
        <taxon>Bacillariophyta</taxon>
        <taxon>Mediophyceae</taxon>
        <taxon>Biddulphiophycidae</taxon>
        <taxon>Eupodiscales</taxon>
        <taxon>Odontellaceae</taxon>
        <taxon>Odontella</taxon>
    </lineage>
</organism>
<feature type="compositionally biased region" description="Basic and acidic residues" evidence="1">
    <location>
        <begin position="46"/>
        <end position="64"/>
    </location>
</feature>
<feature type="region of interest" description="Disordered" evidence="1">
    <location>
        <begin position="733"/>
        <end position="790"/>
    </location>
</feature>
<dbReference type="AlphaFoldDB" id="A0A7S4HSL4"/>
<proteinExistence type="predicted"/>
<protein>
    <submittedName>
        <fullName evidence="2">Uncharacterized protein</fullName>
    </submittedName>
</protein>
<feature type="compositionally biased region" description="Basic and acidic residues" evidence="1">
    <location>
        <begin position="669"/>
        <end position="693"/>
    </location>
</feature>
<evidence type="ECO:0000256" key="1">
    <source>
        <dbReference type="SAM" id="MobiDB-lite"/>
    </source>
</evidence>
<feature type="compositionally biased region" description="Basic and acidic residues" evidence="1">
    <location>
        <begin position="602"/>
        <end position="618"/>
    </location>
</feature>
<evidence type="ECO:0000313" key="2">
    <source>
        <dbReference type="EMBL" id="CAE2207856.1"/>
    </source>
</evidence>
<sequence>MKSEEGYKVEVDRWSSEEARLRAEVERLDALLGDFVTPGSMIDAGGIRKKDETSTQSARARDTGNTECEEDNFNRCGVKSTISSSTGRPKDQTRVISNPVVPTGQIHCEAFVKRGSDGLKGQLFATNESNEGDDTIRSDGEESQICSKGKTRSNNNNHRGLKGIGEVDGDGTNNDNSTCIASSAEIADVQMQARYDPLVTLEQHHCKNAKESSIPDATCEHITSNESNKYGKEGKEWTSDVEKRAEMYVGETKLAISDGSQKEKDLAVFPCESDCKTELESPLLPGSGSSHSQPSTYQADSAPLPSKGNRTKLASHLDHASKDGTAHSINNEAGSDGSAYYSRTSETLDTFFDEEQEKEPSRSAKEDTDGRNGSSNQPKLTVVEENLEEPCGNVGNDEGIKGSTKGETAKDFATQEPAEVEGDSRKEHDDLAEFWANDESADRVDVANIKQESVLDSKRSSNLKLGEIYNGPDDEDATKRRQKSVKHPDQEEFDDIENAWSATERVDDTTPCLGSLVSDNDSESSQISDSDSSEAGATLSADSAMLRKRHQTESIPKMEQSPDKQNEPDYGLCCMQGHAEGLCAVTEESIITQARAALPPLFEKDSSSEEKQSRSESKVKHIIAACFLPECAKESMDNEDICTSKRNQQEGSLSGELQSDNSAGNDGGAVERRASSEGCLRDDAIPAREEPAKTSKVGAGNGTPASHAAGDWTDDEGKLSWLLAQAKADVAKATSTLSQSIMSQRTSSQAMNSSDHTRANSYWLDAETKETHAPQDQPDSNTEETHARQTIQARKISNAVYRSVQVALDL</sequence>
<name>A0A7S4HSL4_9STRA</name>
<feature type="compositionally biased region" description="Basic and acidic residues" evidence="1">
    <location>
        <begin position="315"/>
        <end position="325"/>
    </location>
</feature>